<comment type="similarity">
    <text evidence="1">Belongs to the cytochrome P450 family.</text>
</comment>
<dbReference type="OMA" id="QVDRTIM"/>
<accession>A0A0D2U6N6</accession>
<dbReference type="GO" id="GO:0016705">
    <property type="term" value="F:oxidoreductase activity, acting on paired donors, with incorporation or reduction of molecular oxygen"/>
    <property type="evidence" value="ECO:0007669"/>
    <property type="project" value="InterPro"/>
</dbReference>
<dbReference type="EMBL" id="CM001747">
    <property type="protein sequence ID" value="KJB51220.1"/>
    <property type="molecule type" value="Genomic_DNA"/>
</dbReference>
<dbReference type="PANTHER" id="PTHR47955:SF15">
    <property type="entry name" value="CYTOCHROME P450 71A2-LIKE"/>
    <property type="match status" value="1"/>
</dbReference>
<keyword evidence="2 4" id="KW-0479">Metal-binding</keyword>
<name>A0A0D2U6N6_GOSRA</name>
<evidence type="ECO:0000256" key="4">
    <source>
        <dbReference type="PIRSR" id="PIRSR602401-1"/>
    </source>
</evidence>
<feature type="binding site" description="axial binding residue" evidence="4">
    <location>
        <position position="376"/>
    </location>
    <ligand>
        <name>heme</name>
        <dbReference type="ChEBI" id="CHEBI:30413"/>
    </ligand>
    <ligandPart>
        <name>Fe</name>
        <dbReference type="ChEBI" id="CHEBI:18248"/>
    </ligandPart>
</feature>
<evidence type="ECO:0000256" key="3">
    <source>
        <dbReference type="ARBA" id="ARBA00023004"/>
    </source>
</evidence>
<dbReference type="eggNOG" id="KOG0156">
    <property type="taxonomic scope" value="Eukaryota"/>
</dbReference>
<dbReference type="GO" id="GO:0005506">
    <property type="term" value="F:iron ion binding"/>
    <property type="evidence" value="ECO:0007669"/>
    <property type="project" value="InterPro"/>
</dbReference>
<reference evidence="6 7" key="1">
    <citation type="journal article" date="2012" name="Nature">
        <title>Repeated polyploidization of Gossypium genomes and the evolution of spinnable cotton fibres.</title>
        <authorList>
            <person name="Paterson A.H."/>
            <person name="Wendel J.F."/>
            <person name="Gundlach H."/>
            <person name="Guo H."/>
            <person name="Jenkins J."/>
            <person name="Jin D."/>
            <person name="Llewellyn D."/>
            <person name="Showmaker K.C."/>
            <person name="Shu S."/>
            <person name="Udall J."/>
            <person name="Yoo M.J."/>
            <person name="Byers R."/>
            <person name="Chen W."/>
            <person name="Doron-Faigenboim A."/>
            <person name="Duke M.V."/>
            <person name="Gong L."/>
            <person name="Grimwood J."/>
            <person name="Grover C."/>
            <person name="Grupp K."/>
            <person name="Hu G."/>
            <person name="Lee T.H."/>
            <person name="Li J."/>
            <person name="Lin L."/>
            <person name="Liu T."/>
            <person name="Marler B.S."/>
            <person name="Page J.T."/>
            <person name="Roberts A.W."/>
            <person name="Romanel E."/>
            <person name="Sanders W.S."/>
            <person name="Szadkowski E."/>
            <person name="Tan X."/>
            <person name="Tang H."/>
            <person name="Xu C."/>
            <person name="Wang J."/>
            <person name="Wang Z."/>
            <person name="Zhang D."/>
            <person name="Zhang L."/>
            <person name="Ashrafi H."/>
            <person name="Bedon F."/>
            <person name="Bowers J.E."/>
            <person name="Brubaker C.L."/>
            <person name="Chee P.W."/>
            <person name="Das S."/>
            <person name="Gingle A.R."/>
            <person name="Haigler C.H."/>
            <person name="Harker D."/>
            <person name="Hoffmann L.V."/>
            <person name="Hovav R."/>
            <person name="Jones D.C."/>
            <person name="Lemke C."/>
            <person name="Mansoor S."/>
            <person name="ur Rahman M."/>
            <person name="Rainville L.N."/>
            <person name="Rambani A."/>
            <person name="Reddy U.K."/>
            <person name="Rong J.K."/>
            <person name="Saranga Y."/>
            <person name="Scheffler B.E."/>
            <person name="Scheffler J.A."/>
            <person name="Stelly D.M."/>
            <person name="Triplett B.A."/>
            <person name="Van Deynze A."/>
            <person name="Vaslin M.F."/>
            <person name="Waghmare V.N."/>
            <person name="Walford S.A."/>
            <person name="Wright R.J."/>
            <person name="Zaki E.A."/>
            <person name="Zhang T."/>
            <person name="Dennis E.S."/>
            <person name="Mayer K.F."/>
            <person name="Peterson D.G."/>
            <person name="Rokhsar D.S."/>
            <person name="Wang X."/>
            <person name="Schmutz J."/>
        </authorList>
    </citation>
    <scope>NUCLEOTIDE SEQUENCE [LARGE SCALE GENOMIC DNA]</scope>
</reference>
<protein>
    <recommendedName>
        <fullName evidence="8">Cytochrome P450</fullName>
    </recommendedName>
</protein>
<evidence type="ECO:0008006" key="8">
    <source>
        <dbReference type="Google" id="ProtNLM"/>
    </source>
</evidence>
<sequence>MVRDISSFLQLLGQYEIFFISYPLFFSLLAIFVVFILTTNKRKLILPPSPPKLPIIGNLHNIGRYPHRSLKSLAQRFGPLMSLRFGNVPVLVVSSADAASEIKKTHDLTFINRPKRRIYQKLLYNYKDVGSAPYREYWRQMKSVREEETTLTMEKIEKCSSLDYLPWLAWLSHVNGLYGKAKKVSKELDEFLDGVIKEHMNRHEKYRENTVGFPLEKISIKALILLKWISFPDIFVVDTHTTYAVLEWAMTKLLRHIKIMKKLQNEVRNVSAKNSSISEDDLGNMHYLKAVIKETFRLYPPIPLLLPTISTKDVKLKGYDIIKGTRVIINVWAIGRGPASWENSEDFLPDRFLDNSIDFKGQHFELIPFSSRRRICPEILFTIAINELLLANLNDLDMTETVGLTIHKKSPLIAVANRCSF</sequence>
<dbReference type="InterPro" id="IPR001128">
    <property type="entry name" value="Cyt_P450"/>
</dbReference>
<evidence type="ECO:0000256" key="5">
    <source>
        <dbReference type="SAM" id="Phobius"/>
    </source>
</evidence>
<proteinExistence type="inferred from homology"/>
<evidence type="ECO:0000256" key="1">
    <source>
        <dbReference type="ARBA" id="ARBA00010617"/>
    </source>
</evidence>
<dbReference type="STRING" id="29730.A0A0D2U6N6"/>
<dbReference type="GO" id="GO:0004497">
    <property type="term" value="F:monooxygenase activity"/>
    <property type="evidence" value="ECO:0007669"/>
    <property type="project" value="InterPro"/>
</dbReference>
<dbReference type="Proteomes" id="UP000032304">
    <property type="component" value="Chromosome 8"/>
</dbReference>
<dbReference type="Gene3D" id="1.10.630.10">
    <property type="entry name" value="Cytochrome P450"/>
    <property type="match status" value="2"/>
</dbReference>
<keyword evidence="3 4" id="KW-0408">Iron</keyword>
<dbReference type="InterPro" id="IPR036396">
    <property type="entry name" value="Cyt_P450_sf"/>
</dbReference>
<comment type="cofactor">
    <cofactor evidence="4">
        <name>heme</name>
        <dbReference type="ChEBI" id="CHEBI:30413"/>
    </cofactor>
</comment>
<organism evidence="6 7">
    <name type="scientific">Gossypium raimondii</name>
    <name type="common">Peruvian cotton</name>
    <name type="synonym">Gossypium klotzschianum subsp. raimondii</name>
    <dbReference type="NCBI Taxonomy" id="29730"/>
    <lineage>
        <taxon>Eukaryota</taxon>
        <taxon>Viridiplantae</taxon>
        <taxon>Streptophyta</taxon>
        <taxon>Embryophyta</taxon>
        <taxon>Tracheophyta</taxon>
        <taxon>Spermatophyta</taxon>
        <taxon>Magnoliopsida</taxon>
        <taxon>eudicotyledons</taxon>
        <taxon>Gunneridae</taxon>
        <taxon>Pentapetalae</taxon>
        <taxon>rosids</taxon>
        <taxon>malvids</taxon>
        <taxon>Malvales</taxon>
        <taxon>Malvaceae</taxon>
        <taxon>Malvoideae</taxon>
        <taxon>Gossypium</taxon>
    </lineage>
</organism>
<evidence type="ECO:0000313" key="7">
    <source>
        <dbReference type="Proteomes" id="UP000032304"/>
    </source>
</evidence>
<dbReference type="PRINTS" id="PR00385">
    <property type="entry name" value="P450"/>
</dbReference>
<dbReference type="InterPro" id="IPR002401">
    <property type="entry name" value="Cyt_P450_E_grp-I"/>
</dbReference>
<dbReference type="Gramene" id="KJB51220">
    <property type="protein sequence ID" value="KJB51220"/>
    <property type="gene ID" value="B456_008G207500"/>
</dbReference>
<keyword evidence="5" id="KW-0812">Transmembrane</keyword>
<evidence type="ECO:0000256" key="2">
    <source>
        <dbReference type="ARBA" id="ARBA00022723"/>
    </source>
</evidence>
<keyword evidence="5" id="KW-1133">Transmembrane helix</keyword>
<dbReference type="Pfam" id="PF00067">
    <property type="entry name" value="p450"/>
    <property type="match status" value="2"/>
</dbReference>
<gene>
    <name evidence="6" type="ORF">B456_008G207500</name>
</gene>
<keyword evidence="5" id="KW-0472">Membrane</keyword>
<keyword evidence="4" id="KW-0349">Heme</keyword>
<dbReference type="PANTHER" id="PTHR47955">
    <property type="entry name" value="CYTOCHROME P450 FAMILY 71 PROTEIN"/>
    <property type="match status" value="1"/>
</dbReference>
<feature type="transmembrane region" description="Helical" evidence="5">
    <location>
        <begin position="17"/>
        <end position="37"/>
    </location>
</feature>
<dbReference type="GO" id="GO:0020037">
    <property type="term" value="F:heme binding"/>
    <property type="evidence" value="ECO:0007669"/>
    <property type="project" value="InterPro"/>
</dbReference>
<evidence type="ECO:0000313" key="6">
    <source>
        <dbReference type="EMBL" id="KJB51220.1"/>
    </source>
</evidence>
<dbReference type="SUPFAM" id="SSF48264">
    <property type="entry name" value="Cytochrome P450"/>
    <property type="match status" value="1"/>
</dbReference>
<dbReference type="PRINTS" id="PR00463">
    <property type="entry name" value="EP450I"/>
</dbReference>
<dbReference type="AlphaFoldDB" id="A0A0D2U6N6"/>
<keyword evidence="7" id="KW-1185">Reference proteome</keyword>